<reference evidence="1 2" key="1">
    <citation type="submission" date="2019-05" db="EMBL/GenBank/DDBJ databases">
        <title>Mikania micrantha, genome provides insights into the molecular mechanism of rapid growth.</title>
        <authorList>
            <person name="Liu B."/>
        </authorList>
    </citation>
    <scope>NUCLEOTIDE SEQUENCE [LARGE SCALE GENOMIC DNA]</scope>
    <source>
        <strain evidence="1">NLD-2019</strain>
        <tissue evidence="1">Leaf</tissue>
    </source>
</reference>
<evidence type="ECO:0000313" key="2">
    <source>
        <dbReference type="Proteomes" id="UP000326396"/>
    </source>
</evidence>
<sequence length="68" mass="7120">MKKEDKGLVVNNQEAASVNLQGIQFVQEASGANYTSLEAGQGVTRAVEANLNIPGASIQATNVTKELC</sequence>
<dbReference type="Proteomes" id="UP000326396">
    <property type="component" value="Linkage Group LG12"/>
</dbReference>
<keyword evidence="2" id="KW-1185">Reference proteome</keyword>
<gene>
    <name evidence="1" type="ORF">E3N88_08749</name>
</gene>
<protein>
    <submittedName>
        <fullName evidence="1">Uncharacterized protein</fullName>
    </submittedName>
</protein>
<evidence type="ECO:0000313" key="1">
    <source>
        <dbReference type="EMBL" id="KAD6454043.1"/>
    </source>
</evidence>
<accession>A0A5N6PJE4</accession>
<name>A0A5N6PJE4_9ASTR</name>
<comment type="caution">
    <text evidence="1">The sequence shown here is derived from an EMBL/GenBank/DDBJ whole genome shotgun (WGS) entry which is preliminary data.</text>
</comment>
<dbReference type="AlphaFoldDB" id="A0A5N6PJE4"/>
<proteinExistence type="predicted"/>
<dbReference type="EMBL" id="SZYD01000004">
    <property type="protein sequence ID" value="KAD6454043.1"/>
    <property type="molecule type" value="Genomic_DNA"/>
</dbReference>
<organism evidence="1 2">
    <name type="scientific">Mikania micrantha</name>
    <name type="common">bitter vine</name>
    <dbReference type="NCBI Taxonomy" id="192012"/>
    <lineage>
        <taxon>Eukaryota</taxon>
        <taxon>Viridiplantae</taxon>
        <taxon>Streptophyta</taxon>
        <taxon>Embryophyta</taxon>
        <taxon>Tracheophyta</taxon>
        <taxon>Spermatophyta</taxon>
        <taxon>Magnoliopsida</taxon>
        <taxon>eudicotyledons</taxon>
        <taxon>Gunneridae</taxon>
        <taxon>Pentapetalae</taxon>
        <taxon>asterids</taxon>
        <taxon>campanulids</taxon>
        <taxon>Asterales</taxon>
        <taxon>Asteraceae</taxon>
        <taxon>Asteroideae</taxon>
        <taxon>Heliantheae alliance</taxon>
        <taxon>Eupatorieae</taxon>
        <taxon>Mikania</taxon>
    </lineage>
</organism>